<name>A0A8S0Z531_ARCPL</name>
<dbReference type="PROSITE" id="PS50879">
    <property type="entry name" value="RNASE_H_1"/>
    <property type="match status" value="1"/>
</dbReference>
<dbReference type="Pfam" id="PF00078">
    <property type="entry name" value="RVT_1"/>
    <property type="match status" value="1"/>
</dbReference>
<dbReference type="GO" id="GO:0071897">
    <property type="term" value="P:DNA biosynthetic process"/>
    <property type="evidence" value="ECO:0007669"/>
    <property type="project" value="UniProtKB-ARBA"/>
</dbReference>
<dbReference type="InterPro" id="IPR036397">
    <property type="entry name" value="RNaseH_sf"/>
</dbReference>
<feature type="domain" description="RNase H type-1" evidence="2">
    <location>
        <begin position="849"/>
        <end position="979"/>
    </location>
</feature>
<dbReference type="Pfam" id="PF14529">
    <property type="entry name" value="Exo_endo_phos_2"/>
    <property type="match status" value="1"/>
</dbReference>
<dbReference type="CDD" id="cd01650">
    <property type="entry name" value="RT_nLTR_like"/>
    <property type="match status" value="1"/>
</dbReference>
<dbReference type="InterPro" id="IPR002156">
    <property type="entry name" value="RNaseH_domain"/>
</dbReference>
<dbReference type="InterPro" id="IPR043502">
    <property type="entry name" value="DNA/RNA_pol_sf"/>
</dbReference>
<dbReference type="PROSITE" id="PS50878">
    <property type="entry name" value="RT_POL"/>
    <property type="match status" value="1"/>
</dbReference>
<reference evidence="3 4" key="1">
    <citation type="submission" date="2020-04" db="EMBL/GenBank/DDBJ databases">
        <authorList>
            <person name="Wallbank WR R."/>
            <person name="Pardo Diaz C."/>
            <person name="Kozak K."/>
            <person name="Martin S."/>
            <person name="Jiggins C."/>
            <person name="Moest M."/>
            <person name="Warren A I."/>
            <person name="Byers J.R.P. K."/>
            <person name="Montejo-Kovacevich G."/>
            <person name="Yen C E."/>
        </authorList>
    </citation>
    <scope>NUCLEOTIDE SEQUENCE [LARGE SCALE GENOMIC DNA]</scope>
</reference>
<dbReference type="SUPFAM" id="SSF53098">
    <property type="entry name" value="Ribonuclease H-like"/>
    <property type="match status" value="1"/>
</dbReference>
<feature type="domain" description="Reverse transcriptase" evidence="1">
    <location>
        <begin position="403"/>
        <end position="674"/>
    </location>
</feature>
<gene>
    <name evidence="3" type="ORF">APLA_LOCUS2949</name>
</gene>
<dbReference type="GO" id="GO:0003676">
    <property type="term" value="F:nucleic acid binding"/>
    <property type="evidence" value="ECO:0007669"/>
    <property type="project" value="InterPro"/>
</dbReference>
<dbReference type="InterPro" id="IPR005135">
    <property type="entry name" value="Endo/exonuclease/phosphatase"/>
</dbReference>
<evidence type="ECO:0000259" key="2">
    <source>
        <dbReference type="PROSITE" id="PS50879"/>
    </source>
</evidence>
<dbReference type="Pfam" id="PF00075">
    <property type="entry name" value="RNase_H"/>
    <property type="match status" value="1"/>
</dbReference>
<sequence length="1127" mass="128043">MTEFCSRDLTSIRLKEPSSNLPDVVIASAYLPGDADIPTPELAALAHHCEREGLELIISADTNAHHALWGSRSNNRRGEEFVSFLLSTNLNIINVGSEPTFVTSRAQTIIDLTLASEHASQHISNWHVSNEASCSDHRWIKFNFEMKLKLPDPRRNPRTMDRKRYEHLTAENLRSINPTYATGTVKDIDSHVVNLTQTLIDCFEQTCPLSTPRTGPQNKHQWWGPELERLRRKVRKLFNKAKNSRLDQHWDAYTQARQQYKKRIRTRKTECWRNFCTNIENNNQANRVKSILCSRGEHNLGSLKKPDGKYTKTDSEASELLLKTHFPGCRISDVMEKWEDRWEKPPDDTDWDTARKVVTHDKLRWAINSFLPFKAPGLDGVFPGLLRWCDTTLLDHLIKIYRGCLAHQYIPLKWREVKVVFIPKPGKGDYTQPKSHRPISLTSFLLKVLERLIDREIRETALVSHPLHLNQHAYSMGKSTESALHRVVSYIEDNLNHKRSTLATFIDIEGAFDKTNFTSISQALSRHGVDSTISGWIDSMLRYRAIQFTVSEVTRGVVARGCPQGGVLSPLLWNIVVDELIAQLNDQRFLTIGYADDLTILISGPFESITCDQMRLALKIVEQWCAAHNLTVNPSKTEMIMFTNKRSLGNLRLPKLFGTQLTLTKEVKYLGVILDSKLLWNKHLDEKLNKACIIFCQCKRLLGKSWGLSPKITLWLYRTVIRPIITYGAVVWWQRTELSTVINKLQQFQRLPCSAVTGCMRTTPTAALEVALGLPPLDLFIQQEAAMAIIRLKHLGLWHKREGSHSKLWDQLVEYEPLIAAPCDRIPKHHIFTRRYYIQIHGNDRDQSGINEVRIYTDGSKTRSGTGAGVFSQDLNINISLALGQHSSIFQCECVAITYAATTAMSRGIKDYNIRIISDSMAVLKALEGNTMTSGVVLECHQALEQLAIFNGVLLQWIKGHSNSHGNDAADELARRGSATPTSGPTPLLPISFNQIRCWVRQRTCEAHNRRWKNSPGCRQSKLVLNQVTPRLTCRLISLSRPEIKMVVGTITGHLALNRQLFIVNATDSPLCRGCLEAEETAAHVVLECEGVAPQRANIIPDIKSLLEACERPRRLLRFWKELGWLT</sequence>
<dbReference type="InterPro" id="IPR036691">
    <property type="entry name" value="Endo/exonu/phosph_ase_sf"/>
</dbReference>
<dbReference type="Gene3D" id="3.30.420.10">
    <property type="entry name" value="Ribonuclease H-like superfamily/Ribonuclease H"/>
    <property type="match status" value="1"/>
</dbReference>
<dbReference type="SUPFAM" id="SSF56219">
    <property type="entry name" value="DNase I-like"/>
    <property type="match status" value="1"/>
</dbReference>
<organism evidence="3 4">
    <name type="scientific">Arctia plantaginis</name>
    <name type="common">Wood tiger moth</name>
    <name type="synonym">Phalaena plantaginis</name>
    <dbReference type="NCBI Taxonomy" id="874455"/>
    <lineage>
        <taxon>Eukaryota</taxon>
        <taxon>Metazoa</taxon>
        <taxon>Ecdysozoa</taxon>
        <taxon>Arthropoda</taxon>
        <taxon>Hexapoda</taxon>
        <taxon>Insecta</taxon>
        <taxon>Pterygota</taxon>
        <taxon>Neoptera</taxon>
        <taxon>Endopterygota</taxon>
        <taxon>Lepidoptera</taxon>
        <taxon>Glossata</taxon>
        <taxon>Ditrysia</taxon>
        <taxon>Noctuoidea</taxon>
        <taxon>Erebidae</taxon>
        <taxon>Arctiinae</taxon>
        <taxon>Arctia</taxon>
    </lineage>
</organism>
<dbReference type="PANTHER" id="PTHR19446">
    <property type="entry name" value="REVERSE TRANSCRIPTASES"/>
    <property type="match status" value="1"/>
</dbReference>
<comment type="caution">
    <text evidence="3">The sequence shown here is derived from an EMBL/GenBank/DDBJ whole genome shotgun (WGS) entry which is preliminary data.</text>
</comment>
<accession>A0A8S0Z531</accession>
<dbReference type="Proteomes" id="UP000494256">
    <property type="component" value="Unassembled WGS sequence"/>
</dbReference>
<dbReference type="GO" id="GO:0004523">
    <property type="term" value="F:RNA-DNA hybrid ribonuclease activity"/>
    <property type="evidence" value="ECO:0007669"/>
    <property type="project" value="InterPro"/>
</dbReference>
<dbReference type="OrthoDB" id="7365878at2759"/>
<dbReference type="SUPFAM" id="SSF56672">
    <property type="entry name" value="DNA/RNA polymerases"/>
    <property type="match status" value="1"/>
</dbReference>
<evidence type="ECO:0000313" key="3">
    <source>
        <dbReference type="EMBL" id="CAB3227308.1"/>
    </source>
</evidence>
<dbReference type="InterPro" id="IPR012337">
    <property type="entry name" value="RNaseH-like_sf"/>
</dbReference>
<evidence type="ECO:0008006" key="5">
    <source>
        <dbReference type="Google" id="ProtNLM"/>
    </source>
</evidence>
<dbReference type="InterPro" id="IPR000477">
    <property type="entry name" value="RT_dom"/>
</dbReference>
<dbReference type="CDD" id="cd09276">
    <property type="entry name" value="Rnase_HI_RT_non_LTR"/>
    <property type="match status" value="1"/>
</dbReference>
<dbReference type="AlphaFoldDB" id="A0A8S0Z531"/>
<evidence type="ECO:0000259" key="1">
    <source>
        <dbReference type="PROSITE" id="PS50878"/>
    </source>
</evidence>
<evidence type="ECO:0000313" key="4">
    <source>
        <dbReference type="Proteomes" id="UP000494256"/>
    </source>
</evidence>
<dbReference type="Gene3D" id="3.60.10.10">
    <property type="entry name" value="Endonuclease/exonuclease/phosphatase"/>
    <property type="match status" value="1"/>
</dbReference>
<dbReference type="EMBL" id="CADEBD010000276">
    <property type="protein sequence ID" value="CAB3227308.1"/>
    <property type="molecule type" value="Genomic_DNA"/>
</dbReference>
<dbReference type="GO" id="GO:0042575">
    <property type="term" value="C:DNA polymerase complex"/>
    <property type="evidence" value="ECO:0007669"/>
    <property type="project" value="UniProtKB-ARBA"/>
</dbReference>
<protein>
    <recommendedName>
        <fullName evidence="5">Reverse transcriptase</fullName>
    </recommendedName>
</protein>
<proteinExistence type="predicted"/>